<feature type="transmembrane region" description="Helical" evidence="6">
    <location>
        <begin position="24"/>
        <end position="45"/>
    </location>
</feature>
<name>U5S6X6_9LACT</name>
<dbReference type="STRING" id="1266845.Q783_01080"/>
<dbReference type="InterPro" id="IPR006214">
    <property type="entry name" value="Bax_inhibitor_1-related"/>
</dbReference>
<evidence type="ECO:0000256" key="6">
    <source>
        <dbReference type="RuleBase" id="RU004379"/>
    </source>
</evidence>
<gene>
    <name evidence="7" type="ORF">Q783_01080</name>
</gene>
<comment type="similarity">
    <text evidence="2 6">Belongs to the BI1 family.</text>
</comment>
<evidence type="ECO:0000313" key="8">
    <source>
        <dbReference type="Proteomes" id="UP000017469"/>
    </source>
</evidence>
<sequence length="239" mass="25465">MIHMNTPRKEVSNQAVSTTSMSKFFASIYSYMALGLTITGITAFYAAQSPFILNLVFGTRFGMIAFFIAEIALVMKLASNGAKLRSAGASIIGFIAFAIINGITLSSIFLLYDLGSIGAAFISTAASFAGMSLVGFTTKKDLTSLGGQLRGALIGLIIAMLVNGFFLQSGPADMVLSFITVVIFIGFTAYDTQKLKELYVHYSGEQNLGALAISGALSLYLDFINIFISLLRIFGGGRD</sequence>
<evidence type="ECO:0000256" key="1">
    <source>
        <dbReference type="ARBA" id="ARBA00004141"/>
    </source>
</evidence>
<feature type="transmembrane region" description="Helical" evidence="6">
    <location>
        <begin position="211"/>
        <end position="234"/>
    </location>
</feature>
<feature type="transmembrane region" description="Helical" evidence="6">
    <location>
        <begin position="117"/>
        <end position="137"/>
    </location>
</feature>
<evidence type="ECO:0000256" key="3">
    <source>
        <dbReference type="ARBA" id="ARBA00022692"/>
    </source>
</evidence>
<organism evidence="7 8">
    <name type="scientific">Carnobacterium inhibens subsp. gilichinskyi</name>
    <dbReference type="NCBI Taxonomy" id="1266845"/>
    <lineage>
        <taxon>Bacteria</taxon>
        <taxon>Bacillati</taxon>
        <taxon>Bacillota</taxon>
        <taxon>Bacilli</taxon>
        <taxon>Lactobacillales</taxon>
        <taxon>Carnobacteriaceae</taxon>
        <taxon>Carnobacterium</taxon>
    </lineage>
</organism>
<feature type="transmembrane region" description="Helical" evidence="6">
    <location>
        <begin position="149"/>
        <end position="168"/>
    </location>
</feature>
<keyword evidence="5 6" id="KW-0472">Membrane</keyword>
<dbReference type="HOGENOM" id="CLU_058671_1_1_9"/>
<keyword evidence="4 6" id="KW-1133">Transmembrane helix</keyword>
<feature type="transmembrane region" description="Helical" evidence="6">
    <location>
        <begin position="174"/>
        <end position="190"/>
    </location>
</feature>
<dbReference type="PATRIC" id="fig|1266845.5.peg.197"/>
<dbReference type="PANTHER" id="PTHR23291:SF50">
    <property type="entry name" value="PROTEIN LIFEGUARD 4"/>
    <property type="match status" value="1"/>
</dbReference>
<evidence type="ECO:0000313" key="7">
    <source>
        <dbReference type="EMBL" id="AGY80964.1"/>
    </source>
</evidence>
<proteinExistence type="inferred from homology"/>
<protein>
    <submittedName>
        <fullName evidence="7">Membrane protein</fullName>
    </submittedName>
</protein>
<evidence type="ECO:0000256" key="2">
    <source>
        <dbReference type="ARBA" id="ARBA00010350"/>
    </source>
</evidence>
<dbReference type="eggNOG" id="COG0670">
    <property type="taxonomic scope" value="Bacteria"/>
</dbReference>
<dbReference type="GO" id="GO:0005886">
    <property type="term" value="C:plasma membrane"/>
    <property type="evidence" value="ECO:0007669"/>
    <property type="project" value="TreeGrafter"/>
</dbReference>
<accession>U5S6X6</accession>
<reference evidence="7 8" key="1">
    <citation type="journal article" date="2013" name="Genome Announc.">
        <title>Complete Genome Sequence of Carnobacterium gilichinskyi Strain WN1359T (DSM 27470T).</title>
        <authorList>
            <person name="Leonard M.T."/>
            <person name="Panayotova N."/>
            <person name="Farmerie W.G."/>
            <person name="Triplett E.W."/>
            <person name="Nicholson W.L."/>
        </authorList>
    </citation>
    <scope>NUCLEOTIDE SEQUENCE [LARGE SCALE GENOMIC DNA]</scope>
    <source>
        <strain evidence="7 8">WN1359</strain>
    </source>
</reference>
<feature type="transmembrane region" description="Helical" evidence="6">
    <location>
        <begin position="51"/>
        <end position="75"/>
    </location>
</feature>
<comment type="subcellular location">
    <subcellularLocation>
        <location evidence="1">Membrane</location>
        <topology evidence="1">Multi-pass membrane protein</topology>
    </subcellularLocation>
</comment>
<evidence type="ECO:0000256" key="5">
    <source>
        <dbReference type="ARBA" id="ARBA00023136"/>
    </source>
</evidence>
<dbReference type="Pfam" id="PF01027">
    <property type="entry name" value="Bax1-I"/>
    <property type="match status" value="1"/>
</dbReference>
<dbReference type="AlphaFoldDB" id="U5S6X6"/>
<keyword evidence="3 6" id="KW-0812">Transmembrane</keyword>
<evidence type="ECO:0000256" key="4">
    <source>
        <dbReference type="ARBA" id="ARBA00022989"/>
    </source>
</evidence>
<dbReference type="PANTHER" id="PTHR23291">
    <property type="entry name" value="BAX INHIBITOR-RELATED"/>
    <property type="match status" value="1"/>
</dbReference>
<dbReference type="CDD" id="cd10432">
    <property type="entry name" value="BI-1-like_bacterial"/>
    <property type="match status" value="1"/>
</dbReference>
<dbReference type="Proteomes" id="UP000017469">
    <property type="component" value="Chromosome"/>
</dbReference>
<dbReference type="KEGG" id="caw:Q783_01080"/>
<dbReference type="EMBL" id="CP006812">
    <property type="protein sequence ID" value="AGY80964.1"/>
    <property type="molecule type" value="Genomic_DNA"/>
</dbReference>
<feature type="transmembrane region" description="Helical" evidence="6">
    <location>
        <begin position="87"/>
        <end position="111"/>
    </location>
</feature>